<proteinExistence type="inferred from homology"/>
<keyword evidence="2 4" id="KW-0808">Transferase</keyword>
<keyword evidence="6" id="KW-1185">Reference proteome</keyword>
<keyword evidence="3 4" id="KW-0012">Acyltransferase</keyword>
<dbReference type="PANTHER" id="PTHR11104:SF0">
    <property type="entry name" value="SPBETA PROPHAGE-DERIVED AMINOGLYCOSIDE N(3')-ACETYLTRANSFERASE-LIKE PROTEIN YOKD"/>
    <property type="match status" value="1"/>
</dbReference>
<evidence type="ECO:0000256" key="4">
    <source>
        <dbReference type="RuleBase" id="RU365031"/>
    </source>
</evidence>
<comment type="similarity">
    <text evidence="1 4">Belongs to the antibiotic N-acetyltransferase family.</text>
</comment>
<dbReference type="Proteomes" id="UP000535890">
    <property type="component" value="Unassembled WGS sequence"/>
</dbReference>
<evidence type="ECO:0000256" key="1">
    <source>
        <dbReference type="ARBA" id="ARBA00006383"/>
    </source>
</evidence>
<dbReference type="GO" id="GO:0046353">
    <property type="term" value="F:aminoglycoside 3-N-acetyltransferase activity"/>
    <property type="evidence" value="ECO:0007669"/>
    <property type="project" value="UniProtKB-EC"/>
</dbReference>
<sequence length="265" mass="27631">MLITRADLAADLRGLGLAPGDAVLAHGALGALDPTIDGPDTVIGGLLDAVSPGGTVLAYTDWNAPYVDQLDGAGRVPEALRPHVPPFDPGSSRALRENGVLPEFLRTTPGACRSAAAGASFAALGAEAAWFTADQPLDYGYGPGSPLAKLVAREGKVVLIGAPWDSVTLLHHAEHLADLPDKRVVRHEVPFRTAGGVTWRWIEEFDTAHPVVDAFAEDYFATVVGDFVAAGGGREGRVGNAPSLVVDAAPLCAFAVAWMEERAGR</sequence>
<comment type="caution">
    <text evidence="5">The sequence shown here is derived from an EMBL/GenBank/DDBJ whole genome shotgun (WGS) entry which is preliminary data.</text>
</comment>
<evidence type="ECO:0000313" key="6">
    <source>
        <dbReference type="Proteomes" id="UP000535890"/>
    </source>
</evidence>
<dbReference type="NCBIfam" id="NF033082">
    <property type="entry name" value="AAC_3"/>
    <property type="match status" value="1"/>
</dbReference>
<dbReference type="PANTHER" id="PTHR11104">
    <property type="entry name" value="AMINOGLYCOSIDE N3-ACETYLTRANSFERASE"/>
    <property type="match status" value="1"/>
</dbReference>
<dbReference type="SUPFAM" id="SSF110710">
    <property type="entry name" value="TTHA0583/YokD-like"/>
    <property type="match status" value="1"/>
</dbReference>
<gene>
    <name evidence="5" type="ORF">BJ983_003998</name>
</gene>
<dbReference type="InterPro" id="IPR003679">
    <property type="entry name" value="Amioglycoside_AcTrfase"/>
</dbReference>
<evidence type="ECO:0000313" key="5">
    <source>
        <dbReference type="EMBL" id="NYD37896.1"/>
    </source>
</evidence>
<accession>A0A7Y9J7C8</accession>
<name>A0A7Y9J7C8_9PSEU</name>
<dbReference type="InterPro" id="IPR028345">
    <property type="entry name" value="Antibiotic_NAT-like"/>
</dbReference>
<dbReference type="RefSeq" id="WP_179795414.1">
    <property type="nucleotide sequence ID" value="NZ_BAABHP010000024.1"/>
</dbReference>
<dbReference type="EC" id="2.3.1.-" evidence="4"/>
<keyword evidence="4" id="KW-0046">Antibiotic resistance</keyword>
<dbReference type="Pfam" id="PF02522">
    <property type="entry name" value="Antibiotic_NAT"/>
    <property type="match status" value="1"/>
</dbReference>
<evidence type="ECO:0000256" key="2">
    <source>
        <dbReference type="ARBA" id="ARBA00022679"/>
    </source>
</evidence>
<protein>
    <recommendedName>
        <fullName evidence="4">Aminoglycoside N(3)-acetyltransferase</fullName>
        <ecNumber evidence="4">2.3.1.-</ecNumber>
    </recommendedName>
</protein>
<comment type="catalytic activity">
    <reaction evidence="4">
        <text>a 2-deoxystreptamine antibiotic + acetyl-CoA = an N(3)-acetyl-2-deoxystreptamine antibiotic + CoA + H(+)</text>
        <dbReference type="Rhea" id="RHEA:12665"/>
        <dbReference type="ChEBI" id="CHEBI:15378"/>
        <dbReference type="ChEBI" id="CHEBI:57287"/>
        <dbReference type="ChEBI" id="CHEBI:57288"/>
        <dbReference type="ChEBI" id="CHEBI:57921"/>
        <dbReference type="ChEBI" id="CHEBI:77452"/>
        <dbReference type="EC" id="2.3.1.81"/>
    </reaction>
</comment>
<evidence type="ECO:0000256" key="3">
    <source>
        <dbReference type="ARBA" id="ARBA00023315"/>
    </source>
</evidence>
<reference evidence="5 6" key="1">
    <citation type="submission" date="2020-07" db="EMBL/GenBank/DDBJ databases">
        <title>Sequencing the genomes of 1000 actinobacteria strains.</title>
        <authorList>
            <person name="Klenk H.-P."/>
        </authorList>
    </citation>
    <scope>NUCLEOTIDE SEQUENCE [LARGE SCALE GENOMIC DNA]</scope>
    <source>
        <strain evidence="5 6">DSM 45772</strain>
    </source>
</reference>
<organism evidence="5 6">
    <name type="scientific">Actinomycetospora corticicola</name>
    <dbReference type="NCBI Taxonomy" id="663602"/>
    <lineage>
        <taxon>Bacteria</taxon>
        <taxon>Bacillati</taxon>
        <taxon>Actinomycetota</taxon>
        <taxon>Actinomycetes</taxon>
        <taxon>Pseudonocardiales</taxon>
        <taxon>Pseudonocardiaceae</taxon>
        <taxon>Actinomycetospora</taxon>
    </lineage>
</organism>
<dbReference type="GO" id="GO:0046677">
    <property type="term" value="P:response to antibiotic"/>
    <property type="evidence" value="ECO:0007669"/>
    <property type="project" value="UniProtKB-KW"/>
</dbReference>
<dbReference type="EMBL" id="JACCBN010000001">
    <property type="protein sequence ID" value="NYD37896.1"/>
    <property type="molecule type" value="Genomic_DNA"/>
</dbReference>
<dbReference type="AlphaFoldDB" id="A0A7Y9J7C8"/>